<organism evidence="4 5">
    <name type="scientific">Secundilactobacillus odoratitofui DSM 19909 = JCM 15043</name>
    <dbReference type="NCBI Taxonomy" id="1423776"/>
    <lineage>
        <taxon>Bacteria</taxon>
        <taxon>Bacillati</taxon>
        <taxon>Bacillota</taxon>
        <taxon>Bacilli</taxon>
        <taxon>Lactobacillales</taxon>
        <taxon>Lactobacillaceae</taxon>
        <taxon>Secundilactobacillus</taxon>
    </lineage>
</organism>
<dbReference type="Pfam" id="PF00440">
    <property type="entry name" value="TetR_N"/>
    <property type="match status" value="1"/>
</dbReference>
<dbReference type="OrthoDB" id="9810250at2"/>
<feature type="domain" description="HTH tetR-type" evidence="3">
    <location>
        <begin position="12"/>
        <end position="72"/>
    </location>
</feature>
<comment type="caution">
    <text evidence="4">The sequence shown here is derived from an EMBL/GenBank/DDBJ whole genome shotgun (WGS) entry which is preliminary data.</text>
</comment>
<gene>
    <name evidence="4" type="ORF">FD04_GL000336</name>
</gene>
<reference evidence="4 5" key="1">
    <citation type="journal article" date="2015" name="Genome Announc.">
        <title>Expanding the biotechnology potential of lactobacilli through comparative genomics of 213 strains and associated genera.</title>
        <authorList>
            <person name="Sun Z."/>
            <person name="Harris H.M."/>
            <person name="McCann A."/>
            <person name="Guo C."/>
            <person name="Argimon S."/>
            <person name="Zhang W."/>
            <person name="Yang X."/>
            <person name="Jeffery I.B."/>
            <person name="Cooney J.C."/>
            <person name="Kagawa T.F."/>
            <person name="Liu W."/>
            <person name="Song Y."/>
            <person name="Salvetti E."/>
            <person name="Wrobel A."/>
            <person name="Rasinkangas P."/>
            <person name="Parkhill J."/>
            <person name="Rea M.C."/>
            <person name="O'Sullivan O."/>
            <person name="Ritari J."/>
            <person name="Douillard F.P."/>
            <person name="Paul Ross R."/>
            <person name="Yang R."/>
            <person name="Briner A.E."/>
            <person name="Felis G.E."/>
            <person name="de Vos W.M."/>
            <person name="Barrangou R."/>
            <person name="Klaenhammer T.R."/>
            <person name="Caufield P.W."/>
            <person name="Cui Y."/>
            <person name="Zhang H."/>
            <person name="O'Toole P.W."/>
        </authorList>
    </citation>
    <scope>NUCLEOTIDE SEQUENCE [LARGE SCALE GENOMIC DNA]</scope>
    <source>
        <strain evidence="4 5">DSM 19909</strain>
    </source>
</reference>
<evidence type="ECO:0000256" key="2">
    <source>
        <dbReference type="PROSITE-ProRule" id="PRU00335"/>
    </source>
</evidence>
<dbReference type="InterPro" id="IPR009057">
    <property type="entry name" value="Homeodomain-like_sf"/>
</dbReference>
<dbReference type="GO" id="GO:0003677">
    <property type="term" value="F:DNA binding"/>
    <property type="evidence" value="ECO:0007669"/>
    <property type="project" value="UniProtKB-UniRule"/>
</dbReference>
<sequence length="187" mass="22001">MSATKHAQQIKEDSQAYITTALFQLLETKDLGEITVTALVKRAGVSRMAFYRNFETTADVILKYFASKINQVFDDVINQVPTEEKLTEIDHFFETLSHELKLAVDRHYEYLIQQLFNDGMRRYYDQNQVWQQLPKTQQRYWIAFMSAGVYAIWREWLLNRESENLMAIHDIVGKFQSSTMLALKESN</sequence>
<keyword evidence="5" id="KW-1185">Reference proteome</keyword>
<dbReference type="STRING" id="1423776.FD04_GL000336"/>
<dbReference type="EMBL" id="AZEE01000027">
    <property type="protein sequence ID" value="KRK98602.1"/>
    <property type="molecule type" value="Genomic_DNA"/>
</dbReference>
<dbReference type="SUPFAM" id="SSF46689">
    <property type="entry name" value="Homeodomain-like"/>
    <property type="match status" value="1"/>
</dbReference>
<feature type="DNA-binding region" description="H-T-H motif" evidence="2">
    <location>
        <begin position="35"/>
        <end position="54"/>
    </location>
</feature>
<dbReference type="PROSITE" id="PS50977">
    <property type="entry name" value="HTH_TETR_2"/>
    <property type="match status" value="1"/>
</dbReference>
<accession>A0A0R1M200</accession>
<evidence type="ECO:0000256" key="1">
    <source>
        <dbReference type="ARBA" id="ARBA00023125"/>
    </source>
</evidence>
<dbReference type="RefSeq" id="WP_056947000.1">
    <property type="nucleotide sequence ID" value="NZ_AZEE01000027.1"/>
</dbReference>
<dbReference type="Proteomes" id="UP000051160">
    <property type="component" value="Unassembled WGS sequence"/>
</dbReference>
<evidence type="ECO:0000313" key="5">
    <source>
        <dbReference type="Proteomes" id="UP000051160"/>
    </source>
</evidence>
<dbReference type="Gene3D" id="1.10.357.10">
    <property type="entry name" value="Tetracycline Repressor, domain 2"/>
    <property type="match status" value="1"/>
</dbReference>
<dbReference type="PATRIC" id="fig|1423776.4.peg.337"/>
<keyword evidence="1 2" id="KW-0238">DNA-binding</keyword>
<evidence type="ECO:0000259" key="3">
    <source>
        <dbReference type="PROSITE" id="PS50977"/>
    </source>
</evidence>
<proteinExistence type="predicted"/>
<protein>
    <submittedName>
        <fullName evidence="4">Transcription regulator</fullName>
    </submittedName>
</protein>
<name>A0A0R1M200_9LACO</name>
<dbReference type="InterPro" id="IPR001647">
    <property type="entry name" value="HTH_TetR"/>
</dbReference>
<evidence type="ECO:0000313" key="4">
    <source>
        <dbReference type="EMBL" id="KRK98602.1"/>
    </source>
</evidence>
<dbReference type="AlphaFoldDB" id="A0A0R1M200"/>